<dbReference type="RefSeq" id="WP_336601642.1">
    <property type="nucleotide sequence ID" value="NZ_JACFYJ010000092.1"/>
</dbReference>
<protein>
    <submittedName>
        <fullName evidence="2">Uncharacterized protein</fullName>
    </submittedName>
</protein>
<evidence type="ECO:0000256" key="1">
    <source>
        <dbReference type="SAM" id="MobiDB-lite"/>
    </source>
</evidence>
<gene>
    <name evidence="2" type="ORF">H3V53_34100</name>
</gene>
<dbReference type="EMBL" id="JACFYJ010000092">
    <property type="protein sequence ID" value="MEI6001983.1"/>
    <property type="molecule type" value="Genomic_DNA"/>
</dbReference>
<comment type="caution">
    <text evidence="2">The sequence shown here is derived from an EMBL/GenBank/DDBJ whole genome shotgun (WGS) entry which is preliminary data.</text>
</comment>
<keyword evidence="3" id="KW-1185">Reference proteome</keyword>
<sequence length="388" mass="43927">MSTDLNLSAAEDFDPRDADNTADVEYGDDLDYDYEPPMPYDYRQQWADNPAQWAVFYAANLIRTFGTVPDFYQNLDESTIEKWVFEDYPELFETLSDDKTLEEFRVGLSKYCRMLKGAALLANEILLHRRGLLSPLPALSPECKEFFPGWASRILTEPEWSWHSQLPGPIAELRGRWATSEFFNPHESDEIVPHSQLPRGGNTNETSESRRSITAHALERDDFVTSLKAATQERLAFFISLPVDVDIESLMKVDRTTLAVHESNDDTSAWHLSFGGGVLSIALLEHEEILSRFRARLPVIYERDGELLVVEYAWSPVTFGREFITKAHVWPPTVAATAGLSPRLVTKLSPQAMRISRTAPMSMAGFYEAIGVRYPYSAVGEDDDAIPF</sequence>
<name>A0ABU8J203_9BURK</name>
<proteinExistence type="predicted"/>
<feature type="region of interest" description="Disordered" evidence="1">
    <location>
        <begin position="1"/>
        <end position="27"/>
    </location>
</feature>
<organism evidence="2 3">
    <name type="scientific">Paraburkholderia bengalensis</name>
    <dbReference type="NCBI Taxonomy" id="2747562"/>
    <lineage>
        <taxon>Bacteria</taxon>
        <taxon>Pseudomonadati</taxon>
        <taxon>Pseudomonadota</taxon>
        <taxon>Betaproteobacteria</taxon>
        <taxon>Burkholderiales</taxon>
        <taxon>Burkholderiaceae</taxon>
        <taxon>Paraburkholderia</taxon>
    </lineage>
</organism>
<accession>A0ABU8J203</accession>
<reference evidence="2 3" key="1">
    <citation type="journal article" date="2022" name="Arch. Microbiol.">
        <title>Paraburkholderia bengalensis sp. nov. isolated from roots of Oryza sativa, IR64.</title>
        <authorList>
            <person name="Nag P."/>
            <person name="Mondal N."/>
            <person name="Sarkar J."/>
            <person name="Das S."/>
        </authorList>
    </citation>
    <scope>NUCLEOTIDE SEQUENCE [LARGE SCALE GENOMIC DNA]</scope>
    <source>
        <strain evidence="2 3">IR64_4_BI</strain>
    </source>
</reference>
<evidence type="ECO:0000313" key="3">
    <source>
        <dbReference type="Proteomes" id="UP001386437"/>
    </source>
</evidence>
<evidence type="ECO:0000313" key="2">
    <source>
        <dbReference type="EMBL" id="MEI6001983.1"/>
    </source>
</evidence>
<dbReference type="Proteomes" id="UP001386437">
    <property type="component" value="Unassembled WGS sequence"/>
</dbReference>